<gene>
    <name evidence="2" type="ORF">QR680_013851</name>
</gene>
<keyword evidence="3" id="KW-1185">Reference proteome</keyword>
<organism evidence="2 3">
    <name type="scientific">Steinernema hermaphroditum</name>
    <dbReference type="NCBI Taxonomy" id="289476"/>
    <lineage>
        <taxon>Eukaryota</taxon>
        <taxon>Metazoa</taxon>
        <taxon>Ecdysozoa</taxon>
        <taxon>Nematoda</taxon>
        <taxon>Chromadorea</taxon>
        <taxon>Rhabditida</taxon>
        <taxon>Tylenchina</taxon>
        <taxon>Panagrolaimomorpha</taxon>
        <taxon>Strongyloidoidea</taxon>
        <taxon>Steinernematidae</taxon>
        <taxon>Steinernema</taxon>
    </lineage>
</organism>
<keyword evidence="1" id="KW-0472">Membrane</keyword>
<comment type="caution">
    <text evidence="2">The sequence shown here is derived from an EMBL/GenBank/DDBJ whole genome shotgun (WGS) entry which is preliminary data.</text>
</comment>
<dbReference type="AlphaFoldDB" id="A0AA39I8A8"/>
<reference evidence="2" key="1">
    <citation type="submission" date="2023-06" db="EMBL/GenBank/DDBJ databases">
        <title>Genomic analysis of the entomopathogenic nematode Steinernema hermaphroditum.</title>
        <authorList>
            <person name="Schwarz E.M."/>
            <person name="Heppert J.K."/>
            <person name="Baniya A."/>
            <person name="Schwartz H.T."/>
            <person name="Tan C.-H."/>
            <person name="Antoshechkin I."/>
            <person name="Sternberg P.W."/>
            <person name="Goodrich-Blair H."/>
            <person name="Dillman A.R."/>
        </authorList>
    </citation>
    <scope>NUCLEOTIDE SEQUENCE</scope>
    <source>
        <strain evidence="2">PS9179</strain>
        <tissue evidence="2">Whole animal</tissue>
    </source>
</reference>
<evidence type="ECO:0000313" key="3">
    <source>
        <dbReference type="Proteomes" id="UP001175271"/>
    </source>
</evidence>
<name>A0AA39I8A8_9BILA</name>
<proteinExistence type="predicted"/>
<keyword evidence="1" id="KW-0812">Transmembrane</keyword>
<keyword evidence="1" id="KW-1133">Transmembrane helix</keyword>
<evidence type="ECO:0000256" key="1">
    <source>
        <dbReference type="SAM" id="Phobius"/>
    </source>
</evidence>
<protein>
    <submittedName>
        <fullName evidence="2">Uncharacterized protein</fullName>
    </submittedName>
</protein>
<dbReference type="EMBL" id="JAUCMV010000002">
    <property type="protein sequence ID" value="KAK0418920.1"/>
    <property type="molecule type" value="Genomic_DNA"/>
</dbReference>
<feature type="transmembrane region" description="Helical" evidence="1">
    <location>
        <begin position="36"/>
        <end position="58"/>
    </location>
</feature>
<sequence>MIYPLRVPSFEFTFMRLSRERWKNFMQRLFRSWTILKFYSILGLLSFSNIALLLIHLINPPKKTAFDIENPKMYLAMTILLCVFVAVMVVFVLFLAMLLGFYSYCKWKKIDADVEKDTVRPKSNHGIRIRQRSANRLGLPQDPQSDPIFLSSHTPVGVPVVL</sequence>
<accession>A0AA39I8A8</accession>
<evidence type="ECO:0000313" key="2">
    <source>
        <dbReference type="EMBL" id="KAK0418920.1"/>
    </source>
</evidence>
<feature type="transmembrane region" description="Helical" evidence="1">
    <location>
        <begin position="78"/>
        <end position="102"/>
    </location>
</feature>
<dbReference type="Proteomes" id="UP001175271">
    <property type="component" value="Unassembled WGS sequence"/>
</dbReference>